<dbReference type="Gene3D" id="3.40.50.720">
    <property type="entry name" value="NAD(P)-binding Rossmann-like Domain"/>
    <property type="match status" value="1"/>
</dbReference>
<sequence>MNGVVSGEHKATIVQEVGANHVIGSNHCNFIQQVHDVTDGKGAPIILDSISGEVSEKSMDCLASYGRVIHIQIGKHSSIVETAQAMHGWKVGKALAKSYYCFRNH</sequence>
<organism evidence="2 3">
    <name type="scientific">Brevibacillus laterosporus</name>
    <name type="common">Bacillus laterosporus</name>
    <dbReference type="NCBI Taxonomy" id="1465"/>
    <lineage>
        <taxon>Bacteria</taxon>
        <taxon>Bacillati</taxon>
        <taxon>Bacillota</taxon>
        <taxon>Bacilli</taxon>
        <taxon>Bacillales</taxon>
        <taxon>Paenibacillaceae</taxon>
        <taxon>Brevibacillus</taxon>
    </lineage>
</organism>
<dbReference type="GO" id="GO:0016491">
    <property type="term" value="F:oxidoreductase activity"/>
    <property type="evidence" value="ECO:0007669"/>
    <property type="project" value="TreeGrafter"/>
</dbReference>
<dbReference type="EMBL" id="JAPTNE010000007">
    <property type="protein sequence ID" value="MCZ0806518.1"/>
    <property type="molecule type" value="Genomic_DNA"/>
</dbReference>
<dbReference type="PANTHER" id="PTHR43677">
    <property type="entry name" value="SHORT-CHAIN DEHYDROGENASE/REDUCTASE"/>
    <property type="match status" value="1"/>
</dbReference>
<feature type="domain" description="Alcohol dehydrogenase-like C-terminal" evidence="1">
    <location>
        <begin position="3"/>
        <end position="84"/>
    </location>
</feature>
<dbReference type="InterPro" id="IPR036291">
    <property type="entry name" value="NAD(P)-bd_dom_sf"/>
</dbReference>
<comment type="caution">
    <text evidence="2">The sequence shown here is derived from an EMBL/GenBank/DDBJ whole genome shotgun (WGS) entry which is preliminary data.</text>
</comment>
<proteinExistence type="predicted"/>
<evidence type="ECO:0000313" key="2">
    <source>
        <dbReference type="EMBL" id="MCZ0806518.1"/>
    </source>
</evidence>
<gene>
    <name evidence="2" type="ORF">O0554_06230</name>
</gene>
<dbReference type="RefSeq" id="WP_018674353.1">
    <property type="nucleotide sequence ID" value="NZ_JANSGW010000007.1"/>
</dbReference>
<dbReference type="AlphaFoldDB" id="A0AAP3DED8"/>
<dbReference type="InterPro" id="IPR051397">
    <property type="entry name" value="Zn-ADH-like_protein"/>
</dbReference>
<dbReference type="InterPro" id="IPR013149">
    <property type="entry name" value="ADH-like_C"/>
</dbReference>
<accession>A0AAP3DED8</accession>
<reference evidence="2" key="1">
    <citation type="submission" date="2022-09" db="EMBL/GenBank/DDBJ databases">
        <title>Genome analysis and characterization of larvicidal activity of Brevibacillus strains.</title>
        <authorList>
            <person name="Patrusheva E.V."/>
            <person name="Izotova A.O."/>
            <person name="Toshchakov S.V."/>
            <person name="Sineoky S.P."/>
        </authorList>
    </citation>
    <scope>NUCLEOTIDE SEQUENCE</scope>
    <source>
        <strain evidence="2">VKPM_B-13247</strain>
    </source>
</reference>
<evidence type="ECO:0000313" key="3">
    <source>
        <dbReference type="Proteomes" id="UP001077662"/>
    </source>
</evidence>
<dbReference type="Proteomes" id="UP001077662">
    <property type="component" value="Unassembled WGS sequence"/>
</dbReference>
<dbReference type="SUPFAM" id="SSF51735">
    <property type="entry name" value="NAD(P)-binding Rossmann-fold domains"/>
    <property type="match status" value="1"/>
</dbReference>
<evidence type="ECO:0000259" key="1">
    <source>
        <dbReference type="Pfam" id="PF00107"/>
    </source>
</evidence>
<protein>
    <submittedName>
        <fullName evidence="2">Zinc-binding dehydrogenase</fullName>
    </submittedName>
</protein>
<dbReference type="Pfam" id="PF00107">
    <property type="entry name" value="ADH_zinc_N"/>
    <property type="match status" value="1"/>
</dbReference>
<dbReference type="PANTHER" id="PTHR43677:SF4">
    <property type="entry name" value="QUINONE OXIDOREDUCTASE-LIKE PROTEIN 2"/>
    <property type="match status" value="1"/>
</dbReference>
<name>A0AAP3DED8_BRELA</name>
<dbReference type="GeneID" id="61077424"/>